<dbReference type="AlphaFoldDB" id="A0A9D5QD39"/>
<dbReference type="EMBL" id="WJKJ01000186">
    <property type="protein sequence ID" value="MBD3364707.1"/>
    <property type="molecule type" value="Genomic_DNA"/>
</dbReference>
<comment type="caution">
    <text evidence="1">The sequence shown here is derived from an EMBL/GenBank/DDBJ whole genome shotgun (WGS) entry which is preliminary data.</text>
</comment>
<protein>
    <submittedName>
        <fullName evidence="1">Uncharacterized protein</fullName>
    </submittedName>
</protein>
<sequence>MFKRIALISIVALMLVPAVSSAYRFGVGGYTDLFSHGLEFCFWTNLGERSQWFIGPHGFGVYYFAVDEEDSKANGFYTLGLRTGIMWMTDEWISPTIGASAGYTRNLSSRSESENYGARLFSGLSFAPFDPLSEKVSWLSWFRPVSGLRFTFETGVKYHYNYYRHEDARWNDVIKDDVIYIETDESAEFVIPDFGFGLSFNW</sequence>
<proteinExistence type="predicted"/>
<evidence type="ECO:0000313" key="1">
    <source>
        <dbReference type="EMBL" id="MBD3364707.1"/>
    </source>
</evidence>
<dbReference type="Proteomes" id="UP000630660">
    <property type="component" value="Unassembled WGS sequence"/>
</dbReference>
<gene>
    <name evidence="1" type="ORF">GF359_05780</name>
</gene>
<accession>A0A9D5QD39</accession>
<evidence type="ECO:0000313" key="2">
    <source>
        <dbReference type="Proteomes" id="UP000630660"/>
    </source>
</evidence>
<name>A0A9D5QD39_UNCW3</name>
<organism evidence="1 2">
    <name type="scientific">candidate division WOR-3 bacterium</name>
    <dbReference type="NCBI Taxonomy" id="2052148"/>
    <lineage>
        <taxon>Bacteria</taxon>
        <taxon>Bacteria division WOR-3</taxon>
    </lineage>
</organism>
<reference evidence="1" key="1">
    <citation type="submission" date="2019-11" db="EMBL/GenBank/DDBJ databases">
        <title>Microbial mats filling the niche in hypersaline microbial mats.</title>
        <authorList>
            <person name="Wong H.L."/>
            <person name="Macleod F.I."/>
            <person name="White R.A. III"/>
            <person name="Burns B.P."/>
        </authorList>
    </citation>
    <scope>NUCLEOTIDE SEQUENCE</scope>
    <source>
        <strain evidence="1">Bin_327</strain>
    </source>
</reference>